<gene>
    <name evidence="5" type="ORF">COV85_01300</name>
</gene>
<name>A0A2H0KTG6_9BACT</name>
<dbReference type="Proteomes" id="UP000231550">
    <property type="component" value="Unassembled WGS sequence"/>
</dbReference>
<evidence type="ECO:0000256" key="2">
    <source>
        <dbReference type="ARBA" id="ARBA00022741"/>
    </source>
</evidence>
<dbReference type="Gene3D" id="3.50.30.10">
    <property type="entry name" value="Phosphohistidine domain"/>
    <property type="match status" value="1"/>
</dbReference>
<dbReference type="GO" id="GO:0008986">
    <property type="term" value="F:pyruvate, water dikinase activity"/>
    <property type="evidence" value="ECO:0007669"/>
    <property type="project" value="InterPro"/>
</dbReference>
<dbReference type="InterPro" id="IPR036637">
    <property type="entry name" value="Phosphohistidine_dom_sf"/>
</dbReference>
<comment type="similarity">
    <text evidence="1">Belongs to the PEP-utilizing enzyme family.</text>
</comment>
<comment type="caution">
    <text evidence="5">The sequence shown here is derived from an EMBL/GenBank/DDBJ whole genome shotgun (WGS) entry which is preliminary data.</text>
</comment>
<sequence>MGGNAKRVSSVLRQRLIAFGGKAGSSLIQQLRPKTIKMAKTNFKRQKGGKDGWGVGLDYLFKEYWDKIDDLVRDNYFGRHNPKLINPLFSKISAALDESIAEMKTRCGKNGPGLKEWVGKAKKIRGLAASSVLLSEKVIFIDATVQFLRATSWRDKKKTVEKKFTIQNGVNQLKGLVVSCAEKRIKGVAKIVLNKKDFLKIKRGDILITKETNPDFLPAIKKAAAFVADLGGLLCHMAIVARELKKPCIVDTKIATSVLKDGDLIEMNTEQGTVKLIRKVK</sequence>
<dbReference type="SUPFAM" id="SSF52009">
    <property type="entry name" value="Phosphohistidine domain"/>
    <property type="match status" value="1"/>
</dbReference>
<evidence type="ECO:0000313" key="5">
    <source>
        <dbReference type="EMBL" id="PIQ74585.1"/>
    </source>
</evidence>
<keyword evidence="3" id="KW-0067">ATP-binding</keyword>
<protein>
    <recommendedName>
        <fullName evidence="4">PEP-utilising enzyme mobile domain-containing protein</fullName>
    </recommendedName>
</protein>
<keyword evidence="2" id="KW-0547">Nucleotide-binding</keyword>
<evidence type="ECO:0000313" key="6">
    <source>
        <dbReference type="Proteomes" id="UP000231550"/>
    </source>
</evidence>
<organism evidence="5 6">
    <name type="scientific">Candidatus Portnoybacteria bacterium CG11_big_fil_rev_8_21_14_0_20_44_10</name>
    <dbReference type="NCBI Taxonomy" id="1974818"/>
    <lineage>
        <taxon>Bacteria</taxon>
        <taxon>Candidatus Portnoyibacteriota</taxon>
    </lineage>
</organism>
<dbReference type="GO" id="GO:0005524">
    <property type="term" value="F:ATP binding"/>
    <property type="evidence" value="ECO:0007669"/>
    <property type="project" value="UniProtKB-KW"/>
</dbReference>
<accession>A0A2H0KTG6</accession>
<evidence type="ECO:0000256" key="1">
    <source>
        <dbReference type="ARBA" id="ARBA00007837"/>
    </source>
</evidence>
<evidence type="ECO:0000256" key="3">
    <source>
        <dbReference type="ARBA" id="ARBA00022840"/>
    </source>
</evidence>
<dbReference type="InterPro" id="IPR006319">
    <property type="entry name" value="PEP_synth"/>
</dbReference>
<proteinExistence type="inferred from homology"/>
<dbReference type="AlphaFoldDB" id="A0A2H0KTG6"/>
<dbReference type="Pfam" id="PF00391">
    <property type="entry name" value="PEP-utilizers"/>
    <property type="match status" value="1"/>
</dbReference>
<evidence type="ECO:0000259" key="4">
    <source>
        <dbReference type="Pfam" id="PF00391"/>
    </source>
</evidence>
<reference evidence="5 6" key="1">
    <citation type="submission" date="2017-09" db="EMBL/GenBank/DDBJ databases">
        <title>Depth-based differentiation of microbial function through sediment-hosted aquifers and enrichment of novel symbionts in the deep terrestrial subsurface.</title>
        <authorList>
            <person name="Probst A.J."/>
            <person name="Ladd B."/>
            <person name="Jarett J.K."/>
            <person name="Geller-Mcgrath D.E."/>
            <person name="Sieber C.M."/>
            <person name="Emerson J.B."/>
            <person name="Anantharaman K."/>
            <person name="Thomas B.C."/>
            <person name="Malmstrom R."/>
            <person name="Stieglmeier M."/>
            <person name="Klingl A."/>
            <person name="Woyke T."/>
            <person name="Ryan C.M."/>
            <person name="Banfield J.F."/>
        </authorList>
    </citation>
    <scope>NUCLEOTIDE SEQUENCE [LARGE SCALE GENOMIC DNA]</scope>
    <source>
        <strain evidence="5">CG11_big_fil_rev_8_21_14_0_20_44_10</strain>
    </source>
</reference>
<feature type="domain" description="PEP-utilising enzyme mobile" evidence="4">
    <location>
        <begin position="201"/>
        <end position="272"/>
    </location>
</feature>
<dbReference type="InterPro" id="IPR008279">
    <property type="entry name" value="PEP-util_enz_mobile_dom"/>
</dbReference>
<dbReference type="EMBL" id="PCVN01000035">
    <property type="protein sequence ID" value="PIQ74585.1"/>
    <property type="molecule type" value="Genomic_DNA"/>
</dbReference>
<dbReference type="PANTHER" id="PTHR43030:SF1">
    <property type="entry name" value="PHOSPHOENOLPYRUVATE SYNTHASE"/>
    <property type="match status" value="1"/>
</dbReference>
<dbReference type="PANTHER" id="PTHR43030">
    <property type="entry name" value="PHOSPHOENOLPYRUVATE SYNTHASE"/>
    <property type="match status" value="1"/>
</dbReference>